<dbReference type="GO" id="GO:0005634">
    <property type="term" value="C:nucleus"/>
    <property type="evidence" value="ECO:0007669"/>
    <property type="project" value="TreeGrafter"/>
</dbReference>
<sequence length="621" mass="70640">MEGPRDEFKWFGEGFKGFPKRLPEDCVEYAIHIVDLKIDNDFKIRERLRDIQKTANELTKKLLKDYIWQRDNFTLELERQDDNHFLKGRTVYADCVEDEWLIVYLLCEISKAFPEAWIRVHDTDGEFLLIEAASALPKWLNPEIAENRVWINNGQLKLIPLQQSSIPKSITTKEALSILNINPSRLIHSPLIQEEAFYRLRNYPSQIRGNLHHALLPIPRKLAYILHTKPTLISSAIEAFYLRDPISMKPLQTSDANSLPFPPQDFVKTSIRFTKVGYAQLKSQTYVLPSLFEAALPKNVDSSTVSRADAGMRLTSAFNMLVCDSQNRDKKPVREIKILLDDAEEDPSVLPLKSEIAKWPQTADDESWLDVDFSAFDTELSGKAGKKGRDHPKVPSGMRDATAQENLRKMVERFEAFLNDDNAGAEGAEELEDMDFDNDEDEDDDNDGDVSNDGEDKEISFDENEFARLMREMMGLPPDSAAPEGTPEARRADDETCKIEKVGTEDEQSDEEEEIHKVMQRMEDELNEFGVLNLNPTPRNANASSHTLKGKERIIENGYMENEDNDSTGEENLDLDDIDFNLAKNLLESLKSQTGNAGPTGNMMGLMRVNMPRDEGDKCTL</sequence>
<protein>
    <submittedName>
        <fullName evidence="2">Regulatory factor Sgt1</fullName>
    </submittedName>
</protein>
<dbReference type="InterPro" id="IPR010770">
    <property type="entry name" value="Ecd"/>
</dbReference>
<gene>
    <name evidence="2" type="ORF">M501DRAFT_1019396</name>
</gene>
<accession>A0A9P4S409</accession>
<feature type="compositionally biased region" description="Acidic residues" evidence="1">
    <location>
        <begin position="436"/>
        <end position="456"/>
    </location>
</feature>
<keyword evidence="3" id="KW-1185">Reference proteome</keyword>
<dbReference type="OrthoDB" id="27237at2759"/>
<reference evidence="2" key="1">
    <citation type="journal article" date="2020" name="Stud. Mycol.">
        <title>101 Dothideomycetes genomes: a test case for predicting lifestyles and emergence of pathogens.</title>
        <authorList>
            <person name="Haridas S."/>
            <person name="Albert R."/>
            <person name="Binder M."/>
            <person name="Bloem J."/>
            <person name="Labutti K."/>
            <person name="Salamov A."/>
            <person name="Andreopoulos B."/>
            <person name="Baker S."/>
            <person name="Barry K."/>
            <person name="Bills G."/>
            <person name="Bluhm B."/>
            <person name="Cannon C."/>
            <person name="Castanera R."/>
            <person name="Culley D."/>
            <person name="Daum C."/>
            <person name="Ezra D."/>
            <person name="Gonzalez J."/>
            <person name="Henrissat B."/>
            <person name="Kuo A."/>
            <person name="Liang C."/>
            <person name="Lipzen A."/>
            <person name="Lutzoni F."/>
            <person name="Magnuson J."/>
            <person name="Mondo S."/>
            <person name="Nolan M."/>
            <person name="Ohm R."/>
            <person name="Pangilinan J."/>
            <person name="Park H.-J."/>
            <person name="Ramirez L."/>
            <person name="Alfaro M."/>
            <person name="Sun H."/>
            <person name="Tritt A."/>
            <person name="Yoshinaga Y."/>
            <person name="Zwiers L.-H."/>
            <person name="Turgeon B."/>
            <person name="Goodwin S."/>
            <person name="Spatafora J."/>
            <person name="Crous P."/>
            <person name="Grigoriev I."/>
        </authorList>
    </citation>
    <scope>NUCLEOTIDE SEQUENCE</scope>
    <source>
        <strain evidence="2">CBS 101060</strain>
    </source>
</reference>
<comment type="caution">
    <text evidence="2">The sequence shown here is derived from an EMBL/GenBank/DDBJ whole genome shotgun (WGS) entry which is preliminary data.</text>
</comment>
<feature type="region of interest" description="Disordered" evidence="1">
    <location>
        <begin position="436"/>
        <end position="461"/>
    </location>
</feature>
<feature type="compositionally biased region" description="Basic and acidic residues" evidence="1">
    <location>
        <begin position="487"/>
        <end position="496"/>
    </location>
</feature>
<evidence type="ECO:0000313" key="3">
    <source>
        <dbReference type="Proteomes" id="UP000799429"/>
    </source>
</evidence>
<proteinExistence type="predicted"/>
<dbReference type="EMBL" id="MU006106">
    <property type="protein sequence ID" value="KAF2835786.1"/>
    <property type="molecule type" value="Genomic_DNA"/>
</dbReference>
<organism evidence="2 3">
    <name type="scientific">Patellaria atrata CBS 101060</name>
    <dbReference type="NCBI Taxonomy" id="1346257"/>
    <lineage>
        <taxon>Eukaryota</taxon>
        <taxon>Fungi</taxon>
        <taxon>Dikarya</taxon>
        <taxon>Ascomycota</taxon>
        <taxon>Pezizomycotina</taxon>
        <taxon>Dothideomycetes</taxon>
        <taxon>Dothideomycetes incertae sedis</taxon>
        <taxon>Patellariales</taxon>
        <taxon>Patellariaceae</taxon>
        <taxon>Patellaria</taxon>
    </lineage>
</organism>
<feature type="region of interest" description="Disordered" evidence="1">
    <location>
        <begin position="475"/>
        <end position="496"/>
    </location>
</feature>
<dbReference type="Proteomes" id="UP000799429">
    <property type="component" value="Unassembled WGS sequence"/>
</dbReference>
<dbReference type="PANTHER" id="PTHR13060:SF0">
    <property type="entry name" value="PROTEIN ECDYSONELESS HOMOLOG"/>
    <property type="match status" value="1"/>
</dbReference>
<dbReference type="AlphaFoldDB" id="A0A9P4S409"/>
<evidence type="ECO:0000313" key="2">
    <source>
        <dbReference type="EMBL" id="KAF2835786.1"/>
    </source>
</evidence>
<evidence type="ECO:0000256" key="1">
    <source>
        <dbReference type="SAM" id="MobiDB-lite"/>
    </source>
</evidence>
<dbReference type="Pfam" id="PF07093">
    <property type="entry name" value="SGT1"/>
    <property type="match status" value="1"/>
</dbReference>
<name>A0A9P4S409_9PEZI</name>
<dbReference type="PANTHER" id="PTHR13060">
    <property type="entry name" value="SGT1 PROTEIN HSGT1 SUPPRESSOR OF GCR2"/>
    <property type="match status" value="1"/>
</dbReference>